<dbReference type="EMBL" id="MH001460">
    <property type="protein sequence ID" value="AVO22545.1"/>
    <property type="molecule type" value="Genomic_DNA"/>
</dbReference>
<evidence type="ECO:0000313" key="2">
    <source>
        <dbReference type="Proteomes" id="UP000240673"/>
    </source>
</evidence>
<reference evidence="1 2" key="1">
    <citation type="submission" date="2018-02" db="EMBL/GenBank/DDBJ databases">
        <authorList>
            <person name="Zack K.M."/>
            <person name="Dedrick R.M."/>
            <person name="Ward M."/>
            <person name="Garlena R.A."/>
            <person name="Russell D.A."/>
            <person name="Pope W.H."/>
            <person name="Jacobs-Sera D."/>
            <person name="Hatfull G.F."/>
        </authorList>
    </citation>
    <scope>NUCLEOTIDE SEQUENCE [LARGE SCALE GENOMIC DNA]</scope>
</reference>
<organism evidence="1 2">
    <name type="scientific">Streptomyces phage Paedore</name>
    <dbReference type="NCBI Taxonomy" id="2108134"/>
    <lineage>
        <taxon>Viruses</taxon>
        <taxon>Duplodnaviria</taxon>
        <taxon>Heunggongvirae</taxon>
        <taxon>Uroviricota</taxon>
        <taxon>Caudoviricetes</taxon>
        <taxon>Arquatrovirinae</taxon>
        <taxon>Arequatrovirus</taxon>
        <taxon>Arequatrovirus paedore</taxon>
    </lineage>
</organism>
<gene>
    <name evidence="1" type="primary">62</name>
    <name evidence="1" type="ORF">PBI_PAEDORE_62</name>
</gene>
<proteinExistence type="predicted"/>
<dbReference type="Proteomes" id="UP000240673">
    <property type="component" value="Segment"/>
</dbReference>
<keyword evidence="2" id="KW-1185">Reference proteome</keyword>
<evidence type="ECO:0000313" key="1">
    <source>
        <dbReference type="EMBL" id="AVO22545.1"/>
    </source>
</evidence>
<name>A0A2P1JTS6_9CAUD</name>
<dbReference type="KEGG" id="vg:64471865"/>
<dbReference type="GeneID" id="64471865"/>
<accession>A0A2P1JTS6</accession>
<protein>
    <submittedName>
        <fullName evidence="1">Uncharacterized protein</fullName>
    </submittedName>
</protein>
<sequence length="134" mass="14575">MNEIKSGVRALAKKYRDAEIYRTRHLDRFLGEDGKVLPGKVGEHDRAFVDNAYDAQSDLIDLVAELEKLVGPELKVGTAVVVPAGAATVDGSAVNFEGEVTGEVYELEDSDGDVLVRSDGLLSYVDPRQLKLVE</sequence>
<dbReference type="RefSeq" id="YP_010055928.1">
    <property type="nucleotide sequence ID" value="NC_054671.1"/>
</dbReference>